<evidence type="ECO:0000313" key="11">
    <source>
        <dbReference type="EMBL" id="TFY96523.1"/>
    </source>
</evidence>
<comment type="caution">
    <text evidence="11">The sequence shown here is derived from an EMBL/GenBank/DDBJ whole genome shotgun (WGS) entry which is preliminary data.</text>
</comment>
<dbReference type="GO" id="GO:0004852">
    <property type="term" value="F:uroporphyrinogen-III synthase activity"/>
    <property type="evidence" value="ECO:0007669"/>
    <property type="project" value="UniProtKB-UniRule"/>
</dbReference>
<evidence type="ECO:0000313" key="12">
    <source>
        <dbReference type="Proteomes" id="UP000297564"/>
    </source>
</evidence>
<evidence type="ECO:0000256" key="2">
    <source>
        <dbReference type="ARBA" id="ARBA00008133"/>
    </source>
</evidence>
<evidence type="ECO:0000259" key="10">
    <source>
        <dbReference type="Pfam" id="PF02602"/>
    </source>
</evidence>
<dbReference type="GO" id="GO:0006780">
    <property type="term" value="P:uroporphyrinogen III biosynthetic process"/>
    <property type="evidence" value="ECO:0007669"/>
    <property type="project" value="UniProtKB-UniRule"/>
</dbReference>
<accession>A0A4Z0BDH9</accession>
<keyword evidence="5 9" id="KW-0627">Porphyrin biosynthesis</keyword>
<evidence type="ECO:0000256" key="1">
    <source>
        <dbReference type="ARBA" id="ARBA00004772"/>
    </source>
</evidence>
<dbReference type="CDD" id="cd06578">
    <property type="entry name" value="HemD"/>
    <property type="match status" value="1"/>
</dbReference>
<keyword evidence="12" id="KW-1185">Reference proteome</keyword>
<dbReference type="InterPro" id="IPR036108">
    <property type="entry name" value="4pyrrol_syn_uPrphyn_synt_sf"/>
</dbReference>
<dbReference type="OrthoDB" id="9787650at2"/>
<evidence type="ECO:0000256" key="6">
    <source>
        <dbReference type="ARBA" id="ARBA00037589"/>
    </source>
</evidence>
<name>A0A4Z0BDH9_9BURK</name>
<comment type="function">
    <text evidence="6 9">Catalyzes cyclization of the linear tetrapyrrole, hydroxymethylbilane, to the macrocyclic uroporphyrinogen III.</text>
</comment>
<gene>
    <name evidence="11" type="ORF">EZ242_21105</name>
</gene>
<evidence type="ECO:0000256" key="9">
    <source>
        <dbReference type="RuleBase" id="RU366031"/>
    </source>
</evidence>
<dbReference type="GO" id="GO:0006782">
    <property type="term" value="P:protoporphyrinogen IX biosynthetic process"/>
    <property type="evidence" value="ECO:0007669"/>
    <property type="project" value="UniProtKB-UniRule"/>
</dbReference>
<evidence type="ECO:0000256" key="5">
    <source>
        <dbReference type="ARBA" id="ARBA00023244"/>
    </source>
</evidence>
<dbReference type="Gene3D" id="3.40.50.10090">
    <property type="match status" value="2"/>
</dbReference>
<reference evidence="11 12" key="1">
    <citation type="submission" date="2019-03" db="EMBL/GenBank/DDBJ databases">
        <title>Ramlibacter rhizophilus CCTCC AB2015357, whole genome shotgun sequence.</title>
        <authorList>
            <person name="Zhang X."/>
            <person name="Feng G."/>
            <person name="Zhu H."/>
        </authorList>
    </citation>
    <scope>NUCLEOTIDE SEQUENCE [LARGE SCALE GENOMIC DNA]</scope>
    <source>
        <strain evidence="11 12">CCTCC AB2015357</strain>
    </source>
</reference>
<protein>
    <recommendedName>
        <fullName evidence="7 9">Uroporphyrinogen-III synthase</fullName>
        <ecNumber evidence="3 9">4.2.1.75</ecNumber>
    </recommendedName>
</protein>
<comment type="similarity">
    <text evidence="2 9">Belongs to the uroporphyrinogen-III synthase family.</text>
</comment>
<dbReference type="SUPFAM" id="SSF69618">
    <property type="entry name" value="HemD-like"/>
    <property type="match status" value="1"/>
</dbReference>
<dbReference type="EC" id="4.2.1.75" evidence="3 9"/>
<dbReference type="AlphaFoldDB" id="A0A4Z0BDH9"/>
<evidence type="ECO:0000256" key="3">
    <source>
        <dbReference type="ARBA" id="ARBA00013109"/>
    </source>
</evidence>
<proteinExistence type="inferred from homology"/>
<keyword evidence="4 9" id="KW-0456">Lyase</keyword>
<dbReference type="InterPro" id="IPR003754">
    <property type="entry name" value="4pyrrol_synth_uPrphyn_synth"/>
</dbReference>
<dbReference type="PANTHER" id="PTHR38042:SF1">
    <property type="entry name" value="UROPORPHYRINOGEN-III SYNTHASE, CHLOROPLASTIC"/>
    <property type="match status" value="1"/>
</dbReference>
<feature type="domain" description="Tetrapyrrole biosynthesis uroporphyrinogen III synthase" evidence="10">
    <location>
        <begin position="19"/>
        <end position="243"/>
    </location>
</feature>
<evidence type="ECO:0000256" key="7">
    <source>
        <dbReference type="ARBA" id="ARBA00040167"/>
    </source>
</evidence>
<dbReference type="Pfam" id="PF02602">
    <property type="entry name" value="HEM4"/>
    <property type="match status" value="1"/>
</dbReference>
<organism evidence="11 12">
    <name type="scientific">Ramlibacter rhizophilus</name>
    <dbReference type="NCBI Taxonomy" id="1781167"/>
    <lineage>
        <taxon>Bacteria</taxon>
        <taxon>Pseudomonadati</taxon>
        <taxon>Pseudomonadota</taxon>
        <taxon>Betaproteobacteria</taxon>
        <taxon>Burkholderiales</taxon>
        <taxon>Comamonadaceae</taxon>
        <taxon>Ramlibacter</taxon>
    </lineage>
</organism>
<comment type="pathway">
    <text evidence="1 9">Porphyrin-containing compound metabolism; protoporphyrin-IX biosynthesis; coproporphyrinogen-III from 5-aminolevulinate: step 3/4.</text>
</comment>
<dbReference type="RefSeq" id="WP_135287166.1">
    <property type="nucleotide sequence ID" value="NZ_SMLL01000009.1"/>
</dbReference>
<dbReference type="InterPro" id="IPR039793">
    <property type="entry name" value="UROS/Hem4"/>
</dbReference>
<dbReference type="Proteomes" id="UP000297564">
    <property type="component" value="Unassembled WGS sequence"/>
</dbReference>
<comment type="catalytic activity">
    <reaction evidence="8 9">
        <text>hydroxymethylbilane = uroporphyrinogen III + H2O</text>
        <dbReference type="Rhea" id="RHEA:18965"/>
        <dbReference type="ChEBI" id="CHEBI:15377"/>
        <dbReference type="ChEBI" id="CHEBI:57308"/>
        <dbReference type="ChEBI" id="CHEBI:57845"/>
        <dbReference type="EC" id="4.2.1.75"/>
    </reaction>
</comment>
<evidence type="ECO:0000256" key="4">
    <source>
        <dbReference type="ARBA" id="ARBA00023239"/>
    </source>
</evidence>
<dbReference type="PANTHER" id="PTHR38042">
    <property type="entry name" value="UROPORPHYRINOGEN-III SYNTHASE, CHLOROPLASTIC"/>
    <property type="match status" value="1"/>
</dbReference>
<evidence type="ECO:0000256" key="8">
    <source>
        <dbReference type="ARBA" id="ARBA00048617"/>
    </source>
</evidence>
<dbReference type="EMBL" id="SMLL01000009">
    <property type="protein sequence ID" value="TFY96523.1"/>
    <property type="molecule type" value="Genomic_DNA"/>
</dbReference>
<dbReference type="UniPathway" id="UPA00251">
    <property type="reaction ID" value="UER00320"/>
</dbReference>
<sequence length="251" mass="26616">MSPAARVLVTRPAREALRWVAALQARGIAAQALPLIEIGPAPDTDALAQARAHLQDCAAVMFVSANAVEGLLPTPGHWPAGPRAWATGPGTGEALERAGVPLQAIEVPTQRFDSEALWERVRGSVRAGDRVLVVRGADASGEPSGRDWLAQHLQAAGAEVAFVAAYRRMRPTWTAAEHAAMQAAPKAWWLFSSSEAIDNLGALAPHTDWPASRALCTHPRIAQAARARGFGTVVQTRPELEAVCAFLQSAP</sequence>